<feature type="non-terminal residue" evidence="1">
    <location>
        <position position="1"/>
    </location>
</feature>
<name>A0A0C2WVT4_AMAMK</name>
<protein>
    <submittedName>
        <fullName evidence="1">Uncharacterized protein</fullName>
    </submittedName>
</protein>
<dbReference type="InParanoid" id="A0A0C2WVT4"/>
<dbReference type="AlphaFoldDB" id="A0A0C2WVT4"/>
<dbReference type="Proteomes" id="UP000054549">
    <property type="component" value="Unassembled WGS sequence"/>
</dbReference>
<proteinExistence type="predicted"/>
<sequence length="91" mass="9248">GVALTITNTATSGSLIFETLSQTQTITIKPNESATLVVDASPYQVTSGLDTGSNKTVLALVLYTSISSLQVIGGGTANPNNASFTTSLALK</sequence>
<dbReference type="HOGENOM" id="CLU_2432753_0_0_1"/>
<accession>A0A0C2WVT4</accession>
<organism evidence="1 2">
    <name type="scientific">Amanita muscaria (strain Koide BX008)</name>
    <dbReference type="NCBI Taxonomy" id="946122"/>
    <lineage>
        <taxon>Eukaryota</taxon>
        <taxon>Fungi</taxon>
        <taxon>Dikarya</taxon>
        <taxon>Basidiomycota</taxon>
        <taxon>Agaricomycotina</taxon>
        <taxon>Agaricomycetes</taxon>
        <taxon>Agaricomycetidae</taxon>
        <taxon>Agaricales</taxon>
        <taxon>Pluteineae</taxon>
        <taxon>Amanitaceae</taxon>
        <taxon>Amanita</taxon>
    </lineage>
</organism>
<dbReference type="EMBL" id="KN818291">
    <property type="protein sequence ID" value="KIL60911.1"/>
    <property type="molecule type" value="Genomic_DNA"/>
</dbReference>
<gene>
    <name evidence="1" type="ORF">M378DRAFT_167592</name>
</gene>
<reference evidence="1 2" key="1">
    <citation type="submission" date="2014-04" db="EMBL/GenBank/DDBJ databases">
        <title>Evolutionary Origins and Diversification of the Mycorrhizal Mutualists.</title>
        <authorList>
            <consortium name="DOE Joint Genome Institute"/>
            <consortium name="Mycorrhizal Genomics Consortium"/>
            <person name="Kohler A."/>
            <person name="Kuo A."/>
            <person name="Nagy L.G."/>
            <person name="Floudas D."/>
            <person name="Copeland A."/>
            <person name="Barry K.W."/>
            <person name="Cichocki N."/>
            <person name="Veneault-Fourrey C."/>
            <person name="LaButti K."/>
            <person name="Lindquist E.A."/>
            <person name="Lipzen A."/>
            <person name="Lundell T."/>
            <person name="Morin E."/>
            <person name="Murat C."/>
            <person name="Riley R."/>
            <person name="Ohm R."/>
            <person name="Sun H."/>
            <person name="Tunlid A."/>
            <person name="Henrissat B."/>
            <person name="Grigoriev I.V."/>
            <person name="Hibbett D.S."/>
            <person name="Martin F."/>
        </authorList>
    </citation>
    <scope>NUCLEOTIDE SEQUENCE [LARGE SCALE GENOMIC DNA]</scope>
    <source>
        <strain evidence="1 2">Koide BX008</strain>
    </source>
</reference>
<evidence type="ECO:0000313" key="2">
    <source>
        <dbReference type="Proteomes" id="UP000054549"/>
    </source>
</evidence>
<keyword evidence="2" id="KW-1185">Reference proteome</keyword>
<evidence type="ECO:0000313" key="1">
    <source>
        <dbReference type="EMBL" id="KIL60911.1"/>
    </source>
</evidence>